<organism evidence="10 11">
    <name type="scientific">Pseudoflavonifractor hominis</name>
    <dbReference type="NCBI Taxonomy" id="2763059"/>
    <lineage>
        <taxon>Bacteria</taxon>
        <taxon>Bacillati</taxon>
        <taxon>Bacillota</taxon>
        <taxon>Clostridia</taxon>
        <taxon>Eubacteriales</taxon>
        <taxon>Oscillospiraceae</taxon>
        <taxon>Pseudoflavonifractor</taxon>
    </lineage>
</organism>
<evidence type="ECO:0000259" key="9">
    <source>
        <dbReference type="Pfam" id="PF01568"/>
    </source>
</evidence>
<keyword evidence="11" id="KW-1185">Reference proteome</keyword>
<keyword evidence="3" id="KW-0500">Molybdenum</keyword>
<evidence type="ECO:0000256" key="4">
    <source>
        <dbReference type="ARBA" id="ARBA00022723"/>
    </source>
</evidence>
<keyword evidence="5" id="KW-0560">Oxidoreductase</keyword>
<dbReference type="PANTHER" id="PTHR43742">
    <property type="entry name" value="TRIMETHYLAMINE-N-OXIDE REDUCTASE"/>
    <property type="match status" value="1"/>
</dbReference>
<keyword evidence="7" id="KW-0411">Iron-sulfur</keyword>
<evidence type="ECO:0000256" key="5">
    <source>
        <dbReference type="ARBA" id="ARBA00023002"/>
    </source>
</evidence>
<proteinExistence type="inferred from homology"/>
<reference evidence="10 11" key="1">
    <citation type="submission" date="2020-08" db="EMBL/GenBank/DDBJ databases">
        <title>Genome public.</title>
        <authorList>
            <person name="Liu C."/>
            <person name="Sun Q."/>
        </authorList>
    </citation>
    <scope>NUCLEOTIDE SEQUENCE [LARGE SCALE GENOMIC DNA]</scope>
    <source>
        <strain evidence="10 11">New-38</strain>
    </source>
</reference>
<dbReference type="Gene3D" id="3.40.50.740">
    <property type="match status" value="1"/>
</dbReference>
<dbReference type="Proteomes" id="UP000660021">
    <property type="component" value="Unassembled WGS sequence"/>
</dbReference>
<dbReference type="PANTHER" id="PTHR43742:SF6">
    <property type="entry name" value="OXIDOREDUCTASE YYAE-RELATED"/>
    <property type="match status" value="1"/>
</dbReference>
<dbReference type="InterPro" id="IPR009010">
    <property type="entry name" value="Asp_de-COase-like_dom_sf"/>
</dbReference>
<keyword evidence="4" id="KW-0479">Metal-binding</keyword>
<dbReference type="SUPFAM" id="SSF50692">
    <property type="entry name" value="ADC-like"/>
    <property type="match status" value="1"/>
</dbReference>
<evidence type="ECO:0000313" key="10">
    <source>
        <dbReference type="EMBL" id="MBC5730973.1"/>
    </source>
</evidence>
<dbReference type="InterPro" id="IPR050612">
    <property type="entry name" value="Prok_Mopterin_Oxidored"/>
</dbReference>
<dbReference type="InterPro" id="IPR006657">
    <property type="entry name" value="MoPterin_dinucl-bd_dom"/>
</dbReference>
<comment type="cofactor">
    <cofactor evidence="1">
        <name>Mo-bis(molybdopterin guanine dinucleotide)</name>
        <dbReference type="ChEBI" id="CHEBI:60539"/>
    </cofactor>
</comment>
<comment type="similarity">
    <text evidence="2">Belongs to the prokaryotic molybdopterin-containing oxidoreductase family.</text>
</comment>
<evidence type="ECO:0000259" key="8">
    <source>
        <dbReference type="Pfam" id="PF00384"/>
    </source>
</evidence>
<evidence type="ECO:0000256" key="7">
    <source>
        <dbReference type="ARBA" id="ARBA00023014"/>
    </source>
</evidence>
<dbReference type="PROSITE" id="PS00490">
    <property type="entry name" value="MOLYBDOPTERIN_PROK_2"/>
    <property type="match status" value="1"/>
</dbReference>
<dbReference type="RefSeq" id="WP_186963777.1">
    <property type="nucleotide sequence ID" value="NZ_JACOPR010000005.1"/>
</dbReference>
<dbReference type="Pfam" id="PF01568">
    <property type="entry name" value="Molydop_binding"/>
    <property type="match status" value="1"/>
</dbReference>
<dbReference type="Gene3D" id="3.40.228.10">
    <property type="entry name" value="Dimethylsulfoxide Reductase, domain 2"/>
    <property type="match status" value="1"/>
</dbReference>
<gene>
    <name evidence="10" type="ORF">H8S34_09050</name>
</gene>
<sequence>MQIQTMTCRFCDRECHMAVSLDAAGRPAAIRPAHEEGTISCPTGLHALELMNHAQRVKHPMRRVGPRGSGQWEEISWDEAFDLATRELQKTLDQMGPEGLLFIKGFNKPLQSAVFDRLANLLGVPNRLGAGNMCHQAQAQSFVDTFGFPADRRITAETRTVVLWGSNPSNTMRWVQRDIAEMKRAGGRLVVVDPLPTRMTELADLWLPIRPGTDMALALGWMRLILEEGWEDADLLSRWATGLEDIRKACAPYTLEYTAALTGLAPAQIRQGAEWFACAKPGILFGGNALDHNWDSYQKGRCLAILLALTGNVDVPGAALHAAPPSGRNPIRTPRLTCADRFSAAQRERMWGWDRALLPTARQTSGQAMLQGIEAGKLRAGWVVGGDPVVMWADSRRTQSVLQSLDFLMVQDFFLTPTAQIADLVLPVATYLEYENLFFEGDGSIQYRPALVSGSDARSDMDIINEMGKRLGLADAFWPDMDGFWNFLLEGSGVTLEELRTTGRLEGDGTKRQPAPRGYRQCGFPTADGTIHLALPELEERSGGSVPRYRSLPEPDEAYPDRCTNYKSPFFFHSAGRQLPGQRTRQPDPVAYVSEDVAAREELREGDWARITTPTGETCQRVHIGPGMPAGTIALAIGWWDTDAAGERDVLAGNCNNLTSDRTLLGGEIQAFSCRGIPCRVTKEERVD</sequence>
<comment type="caution">
    <text evidence="10">The sequence shown here is derived from an EMBL/GenBank/DDBJ whole genome shotgun (WGS) entry which is preliminary data.</text>
</comment>
<protein>
    <submittedName>
        <fullName evidence="10">Molybdopterin-dependent oxidoreductase</fullName>
    </submittedName>
</protein>
<dbReference type="Pfam" id="PF00384">
    <property type="entry name" value="Molybdopterin"/>
    <property type="match status" value="1"/>
</dbReference>
<feature type="domain" description="Molybdopterin dinucleotide-binding" evidence="9">
    <location>
        <begin position="564"/>
        <end position="663"/>
    </location>
</feature>
<evidence type="ECO:0000256" key="1">
    <source>
        <dbReference type="ARBA" id="ARBA00001942"/>
    </source>
</evidence>
<feature type="domain" description="Molybdopterin oxidoreductase" evidence="8">
    <location>
        <begin position="56"/>
        <end position="469"/>
    </location>
</feature>
<evidence type="ECO:0000256" key="3">
    <source>
        <dbReference type="ARBA" id="ARBA00022505"/>
    </source>
</evidence>
<evidence type="ECO:0000256" key="2">
    <source>
        <dbReference type="ARBA" id="ARBA00010312"/>
    </source>
</evidence>
<accession>A0ABR7HTY1</accession>
<keyword evidence="6" id="KW-0408">Iron</keyword>
<dbReference type="InterPro" id="IPR006655">
    <property type="entry name" value="Mopterin_OxRdtase_prok_CS"/>
</dbReference>
<name>A0ABR7HTY1_9FIRM</name>
<evidence type="ECO:0000313" key="11">
    <source>
        <dbReference type="Proteomes" id="UP000660021"/>
    </source>
</evidence>
<dbReference type="Gene3D" id="2.40.40.20">
    <property type="match status" value="1"/>
</dbReference>
<dbReference type="SUPFAM" id="SSF53706">
    <property type="entry name" value="Formate dehydrogenase/DMSO reductase, domains 1-3"/>
    <property type="match status" value="1"/>
</dbReference>
<dbReference type="InterPro" id="IPR006656">
    <property type="entry name" value="Mopterin_OxRdtase"/>
</dbReference>
<evidence type="ECO:0000256" key="6">
    <source>
        <dbReference type="ARBA" id="ARBA00023004"/>
    </source>
</evidence>
<dbReference type="EMBL" id="JACOPR010000005">
    <property type="protein sequence ID" value="MBC5730973.1"/>
    <property type="molecule type" value="Genomic_DNA"/>
</dbReference>